<dbReference type="PRINTS" id="PR00837">
    <property type="entry name" value="V5TPXLIKE"/>
</dbReference>
<accession>A0ABM1M0M2</accession>
<dbReference type="RefSeq" id="XP_017768122.1">
    <property type="nucleotide sequence ID" value="XM_017912633.1"/>
</dbReference>
<name>A0ABM1M0M2_NICVS</name>
<dbReference type="PROSITE" id="PS01010">
    <property type="entry name" value="CRISP_2"/>
    <property type="match status" value="1"/>
</dbReference>
<comment type="subcellular location">
    <subcellularLocation>
        <location evidence="1">Secreted</location>
    </subcellularLocation>
</comment>
<keyword evidence="2" id="KW-0964">Secreted</keyword>
<dbReference type="SUPFAM" id="SSF55797">
    <property type="entry name" value="PR-1-like"/>
    <property type="match status" value="1"/>
</dbReference>
<dbReference type="InterPro" id="IPR014044">
    <property type="entry name" value="CAP_dom"/>
</dbReference>
<evidence type="ECO:0000313" key="5">
    <source>
        <dbReference type="RefSeq" id="XP_017768122.1"/>
    </source>
</evidence>
<sequence length="274" mass="31319">MCRYQKEEVGPSCKGFVLVKFTPTERRGLVDMHNALRNKVALGGVDLQPGASNMRAMVWNEELAGIAERWASQCVYGYDICRDLGECYYYYYHRIRFSQKLDIPCLEKFPVGQNVAKGTYSTSNETELVNHWFLEHRNFDASLVAKYKITKRKKNRHYTQLVWADSYLLGCARAIFQQSNGSSVAYKEHLVCNYGPTGNIPDQPVYRIGKACSECQQGTTCSTEYSALCAAELNDDLYDYLASDRTKLTTSNTHLVLFACFISNLYCFYLDQFV</sequence>
<organism evidence="4 5">
    <name type="scientific">Nicrophorus vespilloides</name>
    <name type="common">Boreal carrion beetle</name>
    <dbReference type="NCBI Taxonomy" id="110193"/>
    <lineage>
        <taxon>Eukaryota</taxon>
        <taxon>Metazoa</taxon>
        <taxon>Ecdysozoa</taxon>
        <taxon>Arthropoda</taxon>
        <taxon>Hexapoda</taxon>
        <taxon>Insecta</taxon>
        <taxon>Pterygota</taxon>
        <taxon>Neoptera</taxon>
        <taxon>Endopterygota</taxon>
        <taxon>Coleoptera</taxon>
        <taxon>Polyphaga</taxon>
        <taxon>Staphyliniformia</taxon>
        <taxon>Silphidae</taxon>
        <taxon>Nicrophorinae</taxon>
        <taxon>Nicrophorus</taxon>
    </lineage>
</organism>
<dbReference type="GeneID" id="108556499"/>
<feature type="domain" description="SCP" evidence="3">
    <location>
        <begin position="24"/>
        <end position="202"/>
    </location>
</feature>
<evidence type="ECO:0000256" key="1">
    <source>
        <dbReference type="ARBA" id="ARBA00004613"/>
    </source>
</evidence>
<dbReference type="SMART" id="SM00198">
    <property type="entry name" value="SCP"/>
    <property type="match status" value="1"/>
</dbReference>
<proteinExistence type="predicted"/>
<dbReference type="PANTHER" id="PTHR10334">
    <property type="entry name" value="CYSTEINE-RICH SECRETORY PROTEIN-RELATED"/>
    <property type="match status" value="1"/>
</dbReference>
<dbReference type="InterPro" id="IPR018244">
    <property type="entry name" value="Allrgn_V5/Tpx1_CS"/>
</dbReference>
<dbReference type="InterPro" id="IPR035940">
    <property type="entry name" value="CAP_sf"/>
</dbReference>
<reference evidence="5" key="1">
    <citation type="submission" date="2025-08" db="UniProtKB">
        <authorList>
            <consortium name="RefSeq"/>
        </authorList>
    </citation>
    <scope>IDENTIFICATION</scope>
    <source>
        <tissue evidence="5">Whole Larva</tissue>
    </source>
</reference>
<evidence type="ECO:0000313" key="4">
    <source>
        <dbReference type="Proteomes" id="UP000695000"/>
    </source>
</evidence>
<dbReference type="Proteomes" id="UP000695000">
    <property type="component" value="Unplaced"/>
</dbReference>
<evidence type="ECO:0000259" key="3">
    <source>
        <dbReference type="SMART" id="SM00198"/>
    </source>
</evidence>
<keyword evidence="4" id="KW-1185">Reference proteome</keyword>
<dbReference type="Pfam" id="PF00188">
    <property type="entry name" value="CAP"/>
    <property type="match status" value="1"/>
</dbReference>
<dbReference type="InterPro" id="IPR001283">
    <property type="entry name" value="CRISP-related"/>
</dbReference>
<dbReference type="Gene3D" id="3.40.33.10">
    <property type="entry name" value="CAP"/>
    <property type="match status" value="1"/>
</dbReference>
<protein>
    <submittedName>
        <fullName evidence="5">Venom allergen 3-like</fullName>
    </submittedName>
</protein>
<evidence type="ECO:0000256" key="2">
    <source>
        <dbReference type="ARBA" id="ARBA00022525"/>
    </source>
</evidence>
<dbReference type="CDD" id="cd05380">
    <property type="entry name" value="CAP_euk"/>
    <property type="match status" value="1"/>
</dbReference>
<gene>
    <name evidence="5" type="primary">LOC108556499</name>
</gene>